<sequence length="270" mass="29099">MTLTASLAGSTAHLSNPVKRVKQLLIPGLLGVTLTIGGLTTAHAQETLRAGGTPSGIPFTFLDVQTNEITGAMVDVIHALSEDMGYDVTVQESPFNALIPSLKAGKIDIISAAMLKTPKRAEVVAFSDDVYPYGESVIVQNDYSGEITNLKDLEGEVIGAQVGTTYVRQLEETGLFPEIRNYDTLADMMRDVSLGRIVAGVGDKPIMGYQLNEGLFPDLKLAEDYEQQMVGYIGLAVAQENTELLDQVNTSLAKMKEDGTLQAIFDKWGL</sequence>
<evidence type="ECO:0000256" key="2">
    <source>
        <dbReference type="ARBA" id="ARBA00022729"/>
    </source>
</evidence>
<gene>
    <name evidence="4" type="ORF">BOX17_13075</name>
</gene>
<dbReference type="OrthoDB" id="9768183at2"/>
<feature type="domain" description="Solute-binding protein family 3/N-terminal" evidence="3">
    <location>
        <begin position="47"/>
        <end position="270"/>
    </location>
</feature>
<dbReference type="Proteomes" id="UP000181985">
    <property type="component" value="Chromosome"/>
</dbReference>
<dbReference type="Gene3D" id="3.40.190.10">
    <property type="entry name" value="Periplasmic binding protein-like II"/>
    <property type="match status" value="2"/>
</dbReference>
<dbReference type="KEGG" id="hsi:BOX17_13075"/>
<keyword evidence="5" id="KW-1185">Reference proteome</keyword>
<evidence type="ECO:0000259" key="3">
    <source>
        <dbReference type="SMART" id="SM00062"/>
    </source>
</evidence>
<dbReference type="RefSeq" id="WP_071945293.1">
    <property type="nucleotide sequence ID" value="NZ_CP018139.1"/>
</dbReference>
<evidence type="ECO:0000256" key="1">
    <source>
        <dbReference type="ARBA" id="ARBA00010333"/>
    </source>
</evidence>
<dbReference type="EMBL" id="CP018139">
    <property type="protein sequence ID" value="APE31802.1"/>
    <property type="molecule type" value="Genomic_DNA"/>
</dbReference>
<proteinExistence type="inferred from homology"/>
<evidence type="ECO:0000313" key="4">
    <source>
        <dbReference type="EMBL" id="APE31802.1"/>
    </source>
</evidence>
<comment type="similarity">
    <text evidence="1">Belongs to the bacterial solute-binding protein 3 family.</text>
</comment>
<accession>A0A1J0VIG1</accession>
<protein>
    <recommendedName>
        <fullName evidence="3">Solute-binding protein family 3/N-terminal domain-containing protein</fullName>
    </recommendedName>
</protein>
<reference evidence="5" key="1">
    <citation type="submission" date="2016-11" db="EMBL/GenBank/DDBJ databases">
        <title>Halolamina sediminis sp. nov., an extremely halophilic archaeon isolated from solar salt.</title>
        <authorList>
            <person name="Koh H.-W."/>
            <person name="Rani S."/>
            <person name="Park S.-J."/>
        </authorList>
    </citation>
    <scope>NUCLEOTIDE SEQUENCE [LARGE SCALE GENOMIC DNA]</scope>
    <source>
        <strain evidence="5">Hb3</strain>
    </source>
</reference>
<organism evidence="4 5">
    <name type="scientific">Halomonas aestuarii</name>
    <dbReference type="NCBI Taxonomy" id="1897729"/>
    <lineage>
        <taxon>Bacteria</taxon>
        <taxon>Pseudomonadati</taxon>
        <taxon>Pseudomonadota</taxon>
        <taxon>Gammaproteobacteria</taxon>
        <taxon>Oceanospirillales</taxon>
        <taxon>Halomonadaceae</taxon>
        <taxon>Halomonas</taxon>
    </lineage>
</organism>
<evidence type="ECO:0000313" key="5">
    <source>
        <dbReference type="Proteomes" id="UP000181985"/>
    </source>
</evidence>
<dbReference type="CDD" id="cd13530">
    <property type="entry name" value="PBP2_peptides_like"/>
    <property type="match status" value="1"/>
</dbReference>
<keyword evidence="2" id="KW-0732">Signal</keyword>
<name>A0A1J0VIG1_9GAMM</name>
<dbReference type="SMART" id="SM00062">
    <property type="entry name" value="PBPb"/>
    <property type="match status" value="1"/>
</dbReference>
<dbReference type="Pfam" id="PF00497">
    <property type="entry name" value="SBP_bac_3"/>
    <property type="match status" value="1"/>
</dbReference>
<dbReference type="PANTHER" id="PTHR35936">
    <property type="entry name" value="MEMBRANE-BOUND LYTIC MUREIN TRANSGLYCOSYLASE F"/>
    <property type="match status" value="1"/>
</dbReference>
<dbReference type="SUPFAM" id="SSF53850">
    <property type="entry name" value="Periplasmic binding protein-like II"/>
    <property type="match status" value="1"/>
</dbReference>
<dbReference type="PANTHER" id="PTHR35936:SF17">
    <property type="entry name" value="ARGININE-BINDING EXTRACELLULAR PROTEIN ARTP"/>
    <property type="match status" value="1"/>
</dbReference>
<dbReference type="AlphaFoldDB" id="A0A1J0VIG1"/>
<dbReference type="InterPro" id="IPR001638">
    <property type="entry name" value="Solute-binding_3/MltF_N"/>
</dbReference>